<evidence type="ECO:0000256" key="1">
    <source>
        <dbReference type="SAM" id="MobiDB-lite"/>
    </source>
</evidence>
<dbReference type="AlphaFoldDB" id="A0A2P6TZ80"/>
<dbReference type="InterPro" id="IPR013024">
    <property type="entry name" value="GGCT-like"/>
</dbReference>
<name>A0A2P6TZ80_CHLSO</name>
<feature type="region of interest" description="Disordered" evidence="1">
    <location>
        <begin position="420"/>
        <end position="456"/>
    </location>
</feature>
<dbReference type="InterPro" id="IPR009097">
    <property type="entry name" value="Cyclic_Pdiesterase"/>
</dbReference>
<keyword evidence="2" id="KW-0436">Ligase</keyword>
<dbReference type="SUPFAM" id="SSF55144">
    <property type="entry name" value="LigT-like"/>
    <property type="match status" value="1"/>
</dbReference>
<dbReference type="EMBL" id="LHPG02000004">
    <property type="protein sequence ID" value="PRW59353.1"/>
    <property type="molecule type" value="Genomic_DNA"/>
</dbReference>
<evidence type="ECO:0000313" key="3">
    <source>
        <dbReference type="Proteomes" id="UP000239899"/>
    </source>
</evidence>
<dbReference type="GO" id="GO:0016874">
    <property type="term" value="F:ligase activity"/>
    <property type="evidence" value="ECO:0007669"/>
    <property type="project" value="UniProtKB-KW"/>
</dbReference>
<protein>
    <submittedName>
        <fullName evidence="2">2-5 RNA ligase</fullName>
    </submittedName>
</protein>
<dbReference type="Pfam" id="PF13563">
    <property type="entry name" value="2_5_RNA_ligase2"/>
    <property type="match status" value="1"/>
</dbReference>
<evidence type="ECO:0000313" key="2">
    <source>
        <dbReference type="EMBL" id="PRW59353.1"/>
    </source>
</evidence>
<dbReference type="Gene3D" id="3.10.490.10">
    <property type="entry name" value="Gamma-glutamyl cyclotransferase-like"/>
    <property type="match status" value="1"/>
</dbReference>
<dbReference type="Gene3D" id="3.90.1140.10">
    <property type="entry name" value="Cyclic phosphodiesterase"/>
    <property type="match status" value="1"/>
</dbReference>
<dbReference type="Proteomes" id="UP000239899">
    <property type="component" value="Unassembled WGS sequence"/>
</dbReference>
<dbReference type="PANTHER" id="PTHR37474">
    <property type="entry name" value="RNA LIGASE/CYCLIC NUCLEOTIDE PHOSPHODIESTERASE"/>
    <property type="match status" value="1"/>
</dbReference>
<keyword evidence="3" id="KW-1185">Reference proteome</keyword>
<gene>
    <name evidence="2" type="ORF">C2E21_2054</name>
</gene>
<dbReference type="OrthoDB" id="2011727at2759"/>
<dbReference type="CDD" id="cd06661">
    <property type="entry name" value="GGCT_like"/>
    <property type="match status" value="1"/>
</dbReference>
<reference evidence="2 3" key="1">
    <citation type="journal article" date="2018" name="Plant J.">
        <title>Genome sequences of Chlorella sorokiniana UTEX 1602 and Micractinium conductrix SAG 241.80: implications to maltose excretion by a green alga.</title>
        <authorList>
            <person name="Arriola M.B."/>
            <person name="Velmurugan N."/>
            <person name="Zhang Y."/>
            <person name="Plunkett M.H."/>
            <person name="Hondzo H."/>
            <person name="Barney B.M."/>
        </authorList>
    </citation>
    <scope>NUCLEOTIDE SEQUENCE [LARGE SCALE GENOMIC DNA]</scope>
    <source>
        <strain evidence="3">UTEX 1602</strain>
    </source>
</reference>
<comment type="caution">
    <text evidence="2">The sequence shown here is derived from an EMBL/GenBank/DDBJ whole genome shotgun (WGS) entry which is preliminary data.</text>
</comment>
<dbReference type="PANTHER" id="PTHR37474:SF1">
    <property type="entry name" value="2'-5' RNA LIGASE FAMILY PROTEIN"/>
    <property type="match status" value="1"/>
</dbReference>
<accession>A0A2P6TZ80</accession>
<sequence length="456" mass="48524">MAATASTAVAAVLAAAGKTHKTAIALIPPRSVWAPLQEVRCFNDKSFVRWPPHVNLLYPFLDSQHFPAAAQAAAEALRSFKPFQVTLCEPSFFEHGRSCTLWLCPGSPSGELLAVQAALERAFPHCTDLSSDSGRGITAFTPHLSLGQWRTRADVEAAAAQLAAGWSPLSFEVAGVGLIARQGFEDPFRLEWFVPLDGGEPVAVGAPYIATVGDSACSPAPAGEGNAGSNSSGDARWRAFFGIGAEQEDGSVWQFAYGANMCPRKLNGARGLHPLESLPASLPGWRLAFTHRGGMGNLVQLAPGEPGPAGLGAVHGVLHRLSAADYGRLCCMEHEYRPVEVAVQPYGSDAPVPAVAFVSPQERLIADGLPPPQRYLQLLQEGSTHWQLDPVYTAWLGGLQGVDTRGDAYYTGATSGQPLAAWPKIRTGSQPQRGGQQGRRRQGQQRRGRQGQPGGQ</sequence>
<feature type="compositionally biased region" description="Basic residues" evidence="1">
    <location>
        <begin position="438"/>
        <end position="449"/>
    </location>
</feature>
<proteinExistence type="predicted"/>
<organism evidence="2 3">
    <name type="scientific">Chlorella sorokiniana</name>
    <name type="common">Freshwater green alga</name>
    <dbReference type="NCBI Taxonomy" id="3076"/>
    <lineage>
        <taxon>Eukaryota</taxon>
        <taxon>Viridiplantae</taxon>
        <taxon>Chlorophyta</taxon>
        <taxon>core chlorophytes</taxon>
        <taxon>Trebouxiophyceae</taxon>
        <taxon>Chlorellales</taxon>
        <taxon>Chlorellaceae</taxon>
        <taxon>Chlorella clade</taxon>
        <taxon>Chlorella</taxon>
    </lineage>
</organism>